<evidence type="ECO:0000256" key="1">
    <source>
        <dbReference type="PIRSR" id="PIRSR640198-1"/>
    </source>
</evidence>
<dbReference type="Proteomes" id="UP000487350">
    <property type="component" value="Unassembled WGS sequence"/>
</dbReference>
<dbReference type="AlphaFoldDB" id="A0A844B067"/>
<dbReference type="Pfam" id="PF02661">
    <property type="entry name" value="Fic"/>
    <property type="match status" value="1"/>
</dbReference>
<keyword evidence="2" id="KW-0547">Nucleotide-binding</keyword>
<dbReference type="EMBL" id="WJBU01000011">
    <property type="protein sequence ID" value="MRD48088.1"/>
    <property type="molecule type" value="Genomic_DNA"/>
</dbReference>
<dbReference type="GO" id="GO:0005524">
    <property type="term" value="F:ATP binding"/>
    <property type="evidence" value="ECO:0007669"/>
    <property type="project" value="UniProtKB-KW"/>
</dbReference>
<dbReference type="PANTHER" id="PTHR13504">
    <property type="entry name" value="FIDO DOMAIN-CONTAINING PROTEIN DDB_G0283145"/>
    <property type="match status" value="1"/>
</dbReference>
<protein>
    <submittedName>
        <fullName evidence="4">DUF4172 domain-containing protein</fullName>
    </submittedName>
</protein>
<dbReference type="Gene3D" id="1.10.10.10">
    <property type="entry name" value="Winged helix-like DNA-binding domain superfamily/Winged helix DNA-binding domain"/>
    <property type="match status" value="1"/>
</dbReference>
<keyword evidence="2" id="KW-0067">ATP-binding</keyword>
<dbReference type="OrthoDB" id="9813719at2"/>
<feature type="active site" evidence="1">
    <location>
        <position position="206"/>
    </location>
</feature>
<organism evidence="4 5">
    <name type="scientific">Caenimonas koreensis DSM 17982</name>
    <dbReference type="NCBI Taxonomy" id="1121255"/>
    <lineage>
        <taxon>Bacteria</taxon>
        <taxon>Pseudomonadati</taxon>
        <taxon>Pseudomonadota</taxon>
        <taxon>Betaproteobacteria</taxon>
        <taxon>Burkholderiales</taxon>
        <taxon>Comamonadaceae</taxon>
        <taxon>Caenimonas</taxon>
    </lineage>
</organism>
<gene>
    <name evidence="4" type="ORF">GHT07_12425</name>
</gene>
<dbReference type="RefSeq" id="WP_153585415.1">
    <property type="nucleotide sequence ID" value="NZ_WJBU01000011.1"/>
</dbReference>
<comment type="caution">
    <text evidence="4">The sequence shown here is derived from an EMBL/GenBank/DDBJ whole genome shotgun (WGS) entry which is preliminary data.</text>
</comment>
<name>A0A844B067_9BURK</name>
<evidence type="ECO:0000313" key="4">
    <source>
        <dbReference type="EMBL" id="MRD48088.1"/>
    </source>
</evidence>
<dbReference type="InterPro" id="IPR003812">
    <property type="entry name" value="Fido"/>
</dbReference>
<dbReference type="InterPro" id="IPR040198">
    <property type="entry name" value="Fido_containing"/>
</dbReference>
<sequence length="372" mass="41054">MKSTHLLWKDRNWPALRYDSAKVASALARARRAQGALEGKLTTIGFDERQSLAAEAWTQEAMSTSAIEGEQLDLLAVRSSVARRLSGAKVKGPAAPRHVDGLLDIMDDAVANAMQTLTHKRLCAWQAALFPTGYSGMRPILVGGYRKHPMQIVSGPAGREVVHYEAPPAGRVTAEMKALLDWFNRGEEADRFVQAAVAHLWFETIHPFEDGNGRVGRVLVDLALARDSGEVGRLMRISQRLLETRDEYYEQLESAQHGTCDVTAWVAWFVEQVGVACEEAVQVVDASLAKARFWATHRDKPVNERQRKVLNVLLDAGPGGFEGGLSTRKHESLTSASRATSSRDLLELEEAGLLKRVGAGRSTRYYINLPGW</sequence>
<dbReference type="InterPro" id="IPR025230">
    <property type="entry name" value="DUF4172"/>
</dbReference>
<evidence type="ECO:0000256" key="2">
    <source>
        <dbReference type="PIRSR" id="PIRSR640198-2"/>
    </source>
</evidence>
<keyword evidence="5" id="KW-1185">Reference proteome</keyword>
<evidence type="ECO:0000313" key="5">
    <source>
        <dbReference type="Proteomes" id="UP000487350"/>
    </source>
</evidence>
<dbReference type="Gene3D" id="1.10.3290.10">
    <property type="entry name" value="Fido-like domain"/>
    <property type="match status" value="1"/>
</dbReference>
<dbReference type="InterPro" id="IPR036597">
    <property type="entry name" value="Fido-like_dom_sf"/>
</dbReference>
<feature type="domain" description="Fido" evidence="3">
    <location>
        <begin position="117"/>
        <end position="271"/>
    </location>
</feature>
<dbReference type="PROSITE" id="PS51459">
    <property type="entry name" value="FIDO"/>
    <property type="match status" value="1"/>
</dbReference>
<dbReference type="Pfam" id="PF13776">
    <property type="entry name" value="DUF4172"/>
    <property type="match status" value="1"/>
</dbReference>
<feature type="binding site" evidence="2">
    <location>
        <begin position="210"/>
        <end position="217"/>
    </location>
    <ligand>
        <name>ATP</name>
        <dbReference type="ChEBI" id="CHEBI:30616"/>
    </ligand>
</feature>
<proteinExistence type="predicted"/>
<feature type="binding site" evidence="2">
    <location>
        <begin position="248"/>
        <end position="249"/>
    </location>
    <ligand>
        <name>ATP</name>
        <dbReference type="ChEBI" id="CHEBI:30616"/>
    </ligand>
</feature>
<dbReference type="PANTHER" id="PTHR13504:SF33">
    <property type="entry name" value="FIC FAMILY PROTEIN"/>
    <property type="match status" value="1"/>
</dbReference>
<reference evidence="4 5" key="1">
    <citation type="submission" date="2019-11" db="EMBL/GenBank/DDBJ databases">
        <title>Caenimonas koreensis gen. nov., sp. nov., isolated from activated sludge.</title>
        <authorList>
            <person name="Seung H.R."/>
        </authorList>
    </citation>
    <scope>NUCLEOTIDE SEQUENCE [LARGE SCALE GENOMIC DNA]</scope>
    <source>
        <strain evidence="4 5">EMB320</strain>
    </source>
</reference>
<evidence type="ECO:0000259" key="3">
    <source>
        <dbReference type="PROSITE" id="PS51459"/>
    </source>
</evidence>
<dbReference type="InterPro" id="IPR036388">
    <property type="entry name" value="WH-like_DNA-bd_sf"/>
</dbReference>
<dbReference type="SUPFAM" id="SSF140931">
    <property type="entry name" value="Fic-like"/>
    <property type="match status" value="1"/>
</dbReference>
<accession>A0A844B067</accession>